<accession>A0A8S1JA34</accession>
<sequence length="73" mass="7870">GGGSRAERGLLPIERGSLLRERRLRGIVCPVRISGVPRGASGHCLPSRCSAQVLRNGTELTENLAASVVRFFR</sequence>
<evidence type="ECO:0000313" key="1">
    <source>
        <dbReference type="EMBL" id="CAD7702936.1"/>
    </source>
</evidence>
<proteinExistence type="predicted"/>
<reference evidence="1" key="1">
    <citation type="submission" date="2020-12" db="EMBL/GenBank/DDBJ databases">
        <authorList>
            <person name="Iha C."/>
        </authorList>
    </citation>
    <scope>NUCLEOTIDE SEQUENCE</scope>
</reference>
<evidence type="ECO:0000313" key="2">
    <source>
        <dbReference type="Proteomes" id="UP000708148"/>
    </source>
</evidence>
<comment type="caution">
    <text evidence="1">The sequence shown here is derived from an EMBL/GenBank/DDBJ whole genome shotgun (WGS) entry which is preliminary data.</text>
</comment>
<feature type="non-terminal residue" evidence="1">
    <location>
        <position position="73"/>
    </location>
</feature>
<gene>
    <name evidence="1" type="ORF">OSTQU699_LOCUS8293</name>
</gene>
<dbReference type="Proteomes" id="UP000708148">
    <property type="component" value="Unassembled WGS sequence"/>
</dbReference>
<protein>
    <submittedName>
        <fullName evidence="1">Uncharacterized protein</fullName>
    </submittedName>
</protein>
<organism evidence="1 2">
    <name type="scientific">Ostreobium quekettii</name>
    <dbReference type="NCBI Taxonomy" id="121088"/>
    <lineage>
        <taxon>Eukaryota</taxon>
        <taxon>Viridiplantae</taxon>
        <taxon>Chlorophyta</taxon>
        <taxon>core chlorophytes</taxon>
        <taxon>Ulvophyceae</taxon>
        <taxon>TCBD clade</taxon>
        <taxon>Bryopsidales</taxon>
        <taxon>Ostreobineae</taxon>
        <taxon>Ostreobiaceae</taxon>
        <taxon>Ostreobium</taxon>
    </lineage>
</organism>
<dbReference type="EMBL" id="CAJHUC010002006">
    <property type="protein sequence ID" value="CAD7702936.1"/>
    <property type="molecule type" value="Genomic_DNA"/>
</dbReference>
<dbReference type="AlphaFoldDB" id="A0A8S1JA34"/>
<keyword evidence="2" id="KW-1185">Reference proteome</keyword>
<name>A0A8S1JA34_9CHLO</name>